<evidence type="ECO:0000256" key="1">
    <source>
        <dbReference type="ARBA" id="ARBA00023118"/>
    </source>
</evidence>
<reference evidence="3" key="1">
    <citation type="journal article" date="2020" name="mSystems">
        <title>Genome- and Community-Level Interaction Insights into Carbon Utilization and Element Cycling Functions of Hydrothermarchaeota in Hydrothermal Sediment.</title>
        <authorList>
            <person name="Zhou Z."/>
            <person name="Liu Y."/>
            <person name="Xu W."/>
            <person name="Pan J."/>
            <person name="Luo Z.H."/>
            <person name="Li M."/>
        </authorList>
    </citation>
    <scope>NUCLEOTIDE SEQUENCE [LARGE SCALE GENOMIC DNA]</scope>
    <source>
        <strain evidence="3">SpSt-508</strain>
    </source>
</reference>
<comment type="function">
    <text evidence="2">CRISPR (clustered regularly interspaced short palindromic repeat) is an adaptive immune system that provides protection against mobile genetic elements (viruses, transposable elements and conjugative plasmids). CRISPR clusters contain spacers, sequences complementary to antecedent mobile elements, and target invading nucleic acids. CRISPR clusters are transcribed and processed into CRISPR RNA (crRNA).</text>
</comment>
<proteinExistence type="predicted"/>
<gene>
    <name evidence="3" type="primary">cas7i</name>
    <name evidence="3" type="ORF">ENS64_16505</name>
</gene>
<dbReference type="NCBIfam" id="TIGR01875">
    <property type="entry name" value="cas_MJ0381"/>
    <property type="match status" value="1"/>
</dbReference>
<dbReference type="InterPro" id="IPR013414">
    <property type="entry name" value="Cas7/Cst2/DevR_sub_I-B/Tneap"/>
</dbReference>
<sequence length="363" mass="40243">MAYLTGMLILDAPASALNNAGQEEGARTDNVIAVKKIRAHDGVYPYVSAQAFRFWLRTTLEHSNSGWKAAPVVRQKKIAFSEADPIHNWDDDLFGYMRAESKKGDEAEKAENVKSAAKVMPMEKDREITRVSPFRVSTFVSIGPAVIVDDFGTMARQDGDPVPHEHEFYRAHLRGLWSLDLTSCGTFYDAERVGYKNLDSYRREAAAKAGAAEETVRGQRVLRLPLAERRQRVSTLVKGLAALGGGAKQTLHYTDLMPAVVIAAVTTGGNHPFYRMFQGTRAQGTTLHEAATREIMAAFQDEFLSPIYIGWAQGFLDNEREKLLGLLGELQPACGFAPVAHPRTTLLKLAEELAKPERASWYD</sequence>
<name>A0A7C4QQ92_9PLAN</name>
<dbReference type="GO" id="GO:0051607">
    <property type="term" value="P:defense response to virus"/>
    <property type="evidence" value="ECO:0007669"/>
    <property type="project" value="UniProtKB-KW"/>
</dbReference>
<dbReference type="InterPro" id="IPR010154">
    <property type="entry name" value="CRISPR-assoc_Cas7/Cst2/DevR"/>
</dbReference>
<organism evidence="3">
    <name type="scientific">Schlesneria paludicola</name>
    <dbReference type="NCBI Taxonomy" id="360056"/>
    <lineage>
        <taxon>Bacteria</taxon>
        <taxon>Pseudomonadati</taxon>
        <taxon>Planctomycetota</taxon>
        <taxon>Planctomycetia</taxon>
        <taxon>Planctomycetales</taxon>
        <taxon>Planctomycetaceae</taxon>
        <taxon>Schlesneria</taxon>
    </lineage>
</organism>
<dbReference type="EMBL" id="DSVQ01000019">
    <property type="protein sequence ID" value="HGT40847.1"/>
    <property type="molecule type" value="Genomic_DNA"/>
</dbReference>
<dbReference type="AlphaFoldDB" id="A0A7C4QQ92"/>
<evidence type="ECO:0000256" key="2">
    <source>
        <dbReference type="ARBA" id="ARBA00025626"/>
    </source>
</evidence>
<accession>A0A7C4QQ92</accession>
<protein>
    <submittedName>
        <fullName evidence="3">Type I-B CRISPR-associated protein Cas7/Cst2/DevR</fullName>
    </submittedName>
</protein>
<comment type="caution">
    <text evidence="3">The sequence shown here is derived from an EMBL/GenBank/DDBJ whole genome shotgun (WGS) entry which is preliminary data.</text>
</comment>
<dbReference type="NCBIfam" id="TIGR02585">
    <property type="entry name" value="cas_Cst2_DevR"/>
    <property type="match status" value="2"/>
</dbReference>
<keyword evidence="1" id="KW-0051">Antiviral defense</keyword>
<evidence type="ECO:0000313" key="3">
    <source>
        <dbReference type="EMBL" id="HGT40847.1"/>
    </source>
</evidence>